<evidence type="ECO:0000256" key="1">
    <source>
        <dbReference type="ARBA" id="ARBA00010342"/>
    </source>
</evidence>
<dbReference type="CDD" id="cd16378">
    <property type="entry name" value="CcmH_N"/>
    <property type="match status" value="1"/>
</dbReference>
<keyword evidence="3 5" id="KW-0479">Metal-binding</keyword>
<dbReference type="InterPro" id="IPR038297">
    <property type="entry name" value="CcmH/CycL/NrfF/Ccl2_sf"/>
</dbReference>
<dbReference type="Gene3D" id="1.10.8.640">
    <property type="entry name" value="Cytochrome C biogenesis protein"/>
    <property type="match status" value="1"/>
</dbReference>
<dbReference type="STRING" id="3914.A0A0L9VJG2"/>
<comment type="similarity">
    <text evidence="1 5">Belongs to the CcmH/CycL/Ccl2/NrfF family.</text>
</comment>
<accession>A0A0L9VJG2</accession>
<keyword evidence="2 5" id="KW-0349">Heme</keyword>
<protein>
    <recommendedName>
        <fullName evidence="5">Cytochrome c-type biogenesis protein</fullName>
    </recommendedName>
</protein>
<dbReference type="PANTHER" id="PTHR47601">
    <property type="match status" value="1"/>
</dbReference>
<feature type="domain" description="CcmH/CycL/Ccl2/NrfF N-terminal" evidence="6">
    <location>
        <begin position="166"/>
        <end position="301"/>
    </location>
</feature>
<keyword evidence="5" id="KW-0999">Mitochondrion inner membrane</keyword>
<proteinExistence type="inferred from homology"/>
<keyword evidence="4 5" id="KW-0408">Iron</keyword>
<organism evidence="7 8">
    <name type="scientific">Phaseolus angularis</name>
    <name type="common">Azuki bean</name>
    <name type="synonym">Vigna angularis</name>
    <dbReference type="NCBI Taxonomy" id="3914"/>
    <lineage>
        <taxon>Eukaryota</taxon>
        <taxon>Viridiplantae</taxon>
        <taxon>Streptophyta</taxon>
        <taxon>Embryophyta</taxon>
        <taxon>Tracheophyta</taxon>
        <taxon>Spermatophyta</taxon>
        <taxon>Magnoliopsida</taxon>
        <taxon>eudicotyledons</taxon>
        <taxon>Gunneridae</taxon>
        <taxon>Pentapetalae</taxon>
        <taxon>rosids</taxon>
        <taxon>fabids</taxon>
        <taxon>Fabales</taxon>
        <taxon>Fabaceae</taxon>
        <taxon>Papilionoideae</taxon>
        <taxon>50 kb inversion clade</taxon>
        <taxon>NPAAA clade</taxon>
        <taxon>indigoferoid/millettioid clade</taxon>
        <taxon>Phaseoleae</taxon>
        <taxon>Vigna</taxon>
    </lineage>
</organism>
<dbReference type="PANTHER" id="PTHR47601:SF1">
    <property type="entry name" value="CYTOCHROME C-TYPE BIOGENESIS CCMH-LIKE MITOCHONDRIAL PROTEIN"/>
    <property type="match status" value="1"/>
</dbReference>
<keyword evidence="5" id="KW-0472">Membrane</keyword>
<dbReference type="Proteomes" id="UP000053144">
    <property type="component" value="Chromosome 10"/>
</dbReference>
<evidence type="ECO:0000256" key="3">
    <source>
        <dbReference type="ARBA" id="ARBA00022723"/>
    </source>
</evidence>
<dbReference type="AlphaFoldDB" id="A0A0L9VJG2"/>
<evidence type="ECO:0000313" key="8">
    <source>
        <dbReference type="Proteomes" id="UP000053144"/>
    </source>
</evidence>
<evidence type="ECO:0000259" key="6">
    <source>
        <dbReference type="Pfam" id="PF03918"/>
    </source>
</evidence>
<keyword evidence="5" id="KW-0812">Transmembrane</keyword>
<evidence type="ECO:0000256" key="4">
    <source>
        <dbReference type="ARBA" id="ARBA00023004"/>
    </source>
</evidence>
<reference evidence="8" key="1">
    <citation type="journal article" date="2015" name="Proc. Natl. Acad. Sci. U.S.A.">
        <title>Genome sequencing of adzuki bean (Vigna angularis) provides insight into high starch and low fat accumulation and domestication.</title>
        <authorList>
            <person name="Yang K."/>
            <person name="Tian Z."/>
            <person name="Chen C."/>
            <person name="Luo L."/>
            <person name="Zhao B."/>
            <person name="Wang Z."/>
            <person name="Yu L."/>
            <person name="Li Y."/>
            <person name="Sun Y."/>
            <person name="Li W."/>
            <person name="Chen Y."/>
            <person name="Li Y."/>
            <person name="Zhang Y."/>
            <person name="Ai D."/>
            <person name="Zhao J."/>
            <person name="Shang C."/>
            <person name="Ma Y."/>
            <person name="Wu B."/>
            <person name="Wang M."/>
            <person name="Gao L."/>
            <person name="Sun D."/>
            <person name="Zhang P."/>
            <person name="Guo F."/>
            <person name="Wang W."/>
            <person name="Li Y."/>
            <person name="Wang J."/>
            <person name="Varshney R.K."/>
            <person name="Wang J."/>
            <person name="Ling H.Q."/>
            <person name="Wan P."/>
        </authorList>
    </citation>
    <scope>NUCLEOTIDE SEQUENCE</scope>
    <source>
        <strain evidence="8">cv. Jingnong 6</strain>
    </source>
</reference>
<sequence>MSECALVTVRETDNTLVNGDTPALWDSDQAFRKKHEKGKHSALHSRTTHSTQALSLSSFSLYSRRPLHTQAAVQALSRFPLPLAFVFLSPFSEHTQAHSQPLARRWVFNISLCVWIWLRCFQTLIAFCRHTQTGASCSVEVGFLPAATQFASSQSCLVKCVAETEVGMASEDDAVKNAMIVDARARNISHNVRCTECGSQSIEDSQADIAILLRKLIRDEIRDGKREKQIYKKLEDDFGETVLYTPKFDMQTAALWLSPVLIGAVAAGGWVYKKHKQKTNVHIMALDLVRGVSLTPKEKETMLDILTPPPSQGARTPFWWRR</sequence>
<dbReference type="Pfam" id="PF03918">
    <property type="entry name" value="CcmH"/>
    <property type="match status" value="1"/>
</dbReference>
<comment type="subcellular location">
    <subcellularLocation>
        <location evidence="5">Mitochondrion inner membrane</location>
    </subcellularLocation>
</comment>
<dbReference type="GO" id="GO:0005743">
    <property type="term" value="C:mitochondrial inner membrane"/>
    <property type="evidence" value="ECO:0007669"/>
    <property type="project" value="UniProtKB-SubCell"/>
</dbReference>
<keyword evidence="5" id="KW-0496">Mitochondrion</keyword>
<evidence type="ECO:0000256" key="5">
    <source>
        <dbReference type="RuleBase" id="RU364112"/>
    </source>
</evidence>
<dbReference type="Gramene" id="KOM55186">
    <property type="protein sequence ID" value="KOM55186"/>
    <property type="gene ID" value="LR48_Vigan10g107800"/>
</dbReference>
<dbReference type="InterPro" id="IPR005616">
    <property type="entry name" value="CcmH/CycL/Ccl2/NrfF_N"/>
</dbReference>
<name>A0A0L9VJG2_PHAAN</name>
<gene>
    <name evidence="7" type="ORF">LR48_Vigan10g107800</name>
</gene>
<dbReference type="GO" id="GO:0046872">
    <property type="term" value="F:metal ion binding"/>
    <property type="evidence" value="ECO:0007669"/>
    <property type="project" value="UniProtKB-KW"/>
</dbReference>
<feature type="transmembrane region" description="Helical" evidence="5">
    <location>
        <begin position="253"/>
        <end position="272"/>
    </location>
</feature>
<dbReference type="EMBL" id="CM003380">
    <property type="protein sequence ID" value="KOM55186.1"/>
    <property type="molecule type" value="Genomic_DNA"/>
</dbReference>
<keyword evidence="5" id="KW-1133">Transmembrane helix</keyword>
<evidence type="ECO:0000256" key="2">
    <source>
        <dbReference type="ARBA" id="ARBA00022617"/>
    </source>
</evidence>
<evidence type="ECO:0000313" key="7">
    <source>
        <dbReference type="EMBL" id="KOM55186.1"/>
    </source>
</evidence>